<organism evidence="1 2">
    <name type="scientific">Thanatephorus cucumeris (strain AG1-IA)</name>
    <name type="common">Rice sheath blight fungus</name>
    <name type="synonym">Rhizoctonia solani</name>
    <dbReference type="NCBI Taxonomy" id="983506"/>
    <lineage>
        <taxon>Eukaryota</taxon>
        <taxon>Fungi</taxon>
        <taxon>Dikarya</taxon>
        <taxon>Basidiomycota</taxon>
        <taxon>Agaricomycotina</taxon>
        <taxon>Agaricomycetes</taxon>
        <taxon>Cantharellales</taxon>
        <taxon>Ceratobasidiaceae</taxon>
        <taxon>Rhizoctonia</taxon>
        <taxon>Rhizoctonia solani AG-1</taxon>
    </lineage>
</organism>
<evidence type="ECO:0000313" key="2">
    <source>
        <dbReference type="Proteomes" id="UP000011668"/>
    </source>
</evidence>
<dbReference type="AlphaFoldDB" id="L8WWY4"/>
<proteinExistence type="predicted"/>
<dbReference type="HOGENOM" id="CLU_2063060_0_0_1"/>
<dbReference type="Proteomes" id="UP000011668">
    <property type="component" value="Unassembled WGS sequence"/>
</dbReference>
<name>L8WWY4_THACA</name>
<dbReference type="EMBL" id="AFRT01001298">
    <property type="protein sequence ID" value="ELU40854.1"/>
    <property type="molecule type" value="Genomic_DNA"/>
</dbReference>
<protein>
    <submittedName>
        <fullName evidence="1">Uncharacterized protein</fullName>
    </submittedName>
</protein>
<keyword evidence="2" id="KW-1185">Reference proteome</keyword>
<sequence length="119" mass="13836">MLPGLRAYMNIRHPSRKVLLPDLIAKRRNSTMQRPPGLSISYHTTLHQLRIHPIRYKRRVLVHHGPHGRDYARIPSHQHPRRKMDRFVRQLFVARGSLAGGQKCESLVLERSPVDGNEV</sequence>
<comment type="caution">
    <text evidence="1">The sequence shown here is derived from an EMBL/GenBank/DDBJ whole genome shotgun (WGS) entry which is preliminary data.</text>
</comment>
<gene>
    <name evidence="1" type="ORF">AG1IA_05107</name>
</gene>
<reference evidence="1 2" key="1">
    <citation type="journal article" date="2013" name="Nat. Commun.">
        <title>The evolution and pathogenic mechanisms of the rice sheath blight pathogen.</title>
        <authorList>
            <person name="Zheng A."/>
            <person name="Lin R."/>
            <person name="Xu L."/>
            <person name="Qin P."/>
            <person name="Tang C."/>
            <person name="Ai P."/>
            <person name="Zhang D."/>
            <person name="Liu Y."/>
            <person name="Sun Z."/>
            <person name="Feng H."/>
            <person name="Wang Y."/>
            <person name="Chen Y."/>
            <person name="Liang X."/>
            <person name="Fu R."/>
            <person name="Li Q."/>
            <person name="Zhang J."/>
            <person name="Yu X."/>
            <person name="Xie Z."/>
            <person name="Ding L."/>
            <person name="Guan P."/>
            <person name="Tang J."/>
            <person name="Liang Y."/>
            <person name="Wang S."/>
            <person name="Deng Q."/>
            <person name="Li S."/>
            <person name="Zhu J."/>
            <person name="Wang L."/>
            <person name="Liu H."/>
            <person name="Li P."/>
        </authorList>
    </citation>
    <scope>NUCLEOTIDE SEQUENCE [LARGE SCALE GENOMIC DNA]</scope>
    <source>
        <strain evidence="2">AG-1 IA</strain>
    </source>
</reference>
<accession>L8WWY4</accession>
<evidence type="ECO:0000313" key="1">
    <source>
        <dbReference type="EMBL" id="ELU40854.1"/>
    </source>
</evidence>